<organism evidence="1 2">
    <name type="scientific">Aspergillus oryzae</name>
    <name type="common">Yellow koji mold</name>
    <dbReference type="NCBI Taxonomy" id="5062"/>
    <lineage>
        <taxon>Eukaryota</taxon>
        <taxon>Fungi</taxon>
        <taxon>Dikarya</taxon>
        <taxon>Ascomycota</taxon>
        <taxon>Pezizomycotina</taxon>
        <taxon>Eurotiomycetes</taxon>
        <taxon>Eurotiomycetidae</taxon>
        <taxon>Eurotiales</taxon>
        <taxon>Aspergillaceae</taxon>
        <taxon>Aspergillus</taxon>
        <taxon>Aspergillus subgen. Circumdati</taxon>
    </lineage>
</organism>
<dbReference type="AlphaFoldDB" id="A0AAN5BSP1"/>
<reference evidence="1" key="1">
    <citation type="submission" date="2023-04" db="EMBL/GenBank/DDBJ databases">
        <title>Aspergillus oryzae NBRC 4228.</title>
        <authorList>
            <person name="Ichikawa N."/>
            <person name="Sato H."/>
            <person name="Tonouchi N."/>
        </authorList>
    </citation>
    <scope>NUCLEOTIDE SEQUENCE</scope>
    <source>
        <strain evidence="1">NBRC 4228</strain>
    </source>
</reference>
<protein>
    <submittedName>
        <fullName evidence="1">Unnamed protein product</fullName>
    </submittedName>
</protein>
<sequence length="113" mass="12446">MKDGLLNKLGELTAYTKRGHPLPIGKSFLSKIQVARTNRQIAALRKGLGLSRPFFVLKDGSESFDADDLERAASELRSSSDQFAAAEIIDQMQAYYDVSSKDEQLSSHANQSP</sequence>
<proteinExistence type="predicted"/>
<gene>
    <name evidence="1" type="ORF">Aory04_000196600</name>
</gene>
<dbReference type="Proteomes" id="UP001165205">
    <property type="component" value="Unassembled WGS sequence"/>
</dbReference>
<comment type="caution">
    <text evidence="1">The sequence shown here is derived from an EMBL/GenBank/DDBJ whole genome shotgun (WGS) entry which is preliminary data.</text>
</comment>
<name>A0AAN5BSP1_ASPOZ</name>
<accession>A0AAN5BSP1</accession>
<evidence type="ECO:0000313" key="2">
    <source>
        <dbReference type="Proteomes" id="UP001165205"/>
    </source>
</evidence>
<evidence type="ECO:0000313" key="1">
    <source>
        <dbReference type="EMBL" id="GMG24789.1"/>
    </source>
</evidence>
<dbReference type="EMBL" id="BSYA01000013">
    <property type="protein sequence ID" value="GMG24789.1"/>
    <property type="molecule type" value="Genomic_DNA"/>
</dbReference>